<feature type="region of interest" description="Disordered" evidence="8">
    <location>
        <begin position="1"/>
        <end position="65"/>
    </location>
</feature>
<feature type="domain" description="C2H2-type" evidence="9">
    <location>
        <begin position="97"/>
        <end position="125"/>
    </location>
</feature>
<evidence type="ECO:0000256" key="2">
    <source>
        <dbReference type="ARBA" id="ARBA00022723"/>
    </source>
</evidence>
<dbReference type="EMBL" id="BTSY01000002">
    <property type="protein sequence ID" value="GMT15926.1"/>
    <property type="molecule type" value="Genomic_DNA"/>
</dbReference>
<dbReference type="GO" id="GO:0000978">
    <property type="term" value="F:RNA polymerase II cis-regulatory region sequence-specific DNA binding"/>
    <property type="evidence" value="ECO:0007669"/>
    <property type="project" value="TreeGrafter"/>
</dbReference>
<protein>
    <recommendedName>
        <fullName evidence="9">C2H2-type domain-containing protein</fullName>
    </recommendedName>
</protein>
<comment type="subcellular location">
    <subcellularLocation>
        <location evidence="1">Nucleus</location>
    </subcellularLocation>
</comment>
<dbReference type="InterPro" id="IPR013087">
    <property type="entry name" value="Znf_C2H2_type"/>
</dbReference>
<dbReference type="InterPro" id="IPR036236">
    <property type="entry name" value="Znf_C2H2_sf"/>
</dbReference>
<dbReference type="AlphaFoldDB" id="A0AAV5V992"/>
<sequence length="153" mass="17107">ESIKMEEVDEESPSTSFNPTTGYHTRPSEEALEDCDSEMIESMESAEDDSTEEDAAERETLAAGSSAVLQCKTCNGTFLSRRGLKNHEKFHAGQFPIQCPKCPKTFHIEKQLREHNAIEHADDANSSDALDNAPKTPHKCEICNKAFKKKYLL</sequence>
<evidence type="ECO:0000256" key="6">
    <source>
        <dbReference type="ARBA" id="ARBA00023242"/>
    </source>
</evidence>
<keyword evidence="3" id="KW-0677">Repeat</keyword>
<name>A0AAV5V992_9BILA</name>
<dbReference type="Gene3D" id="3.30.160.60">
    <property type="entry name" value="Classic Zinc Finger"/>
    <property type="match status" value="1"/>
</dbReference>
<feature type="non-terminal residue" evidence="10">
    <location>
        <position position="153"/>
    </location>
</feature>
<gene>
    <name evidence="10" type="ORF">PFISCL1PPCAC_7223</name>
</gene>
<evidence type="ECO:0000259" key="9">
    <source>
        <dbReference type="PROSITE" id="PS50157"/>
    </source>
</evidence>
<dbReference type="PROSITE" id="PS00028">
    <property type="entry name" value="ZINC_FINGER_C2H2_1"/>
    <property type="match status" value="2"/>
</dbReference>
<evidence type="ECO:0000256" key="5">
    <source>
        <dbReference type="ARBA" id="ARBA00022833"/>
    </source>
</evidence>
<keyword evidence="11" id="KW-1185">Reference proteome</keyword>
<evidence type="ECO:0000256" key="8">
    <source>
        <dbReference type="SAM" id="MobiDB-lite"/>
    </source>
</evidence>
<evidence type="ECO:0000256" key="7">
    <source>
        <dbReference type="PROSITE-ProRule" id="PRU00042"/>
    </source>
</evidence>
<dbReference type="GO" id="GO:0008270">
    <property type="term" value="F:zinc ion binding"/>
    <property type="evidence" value="ECO:0007669"/>
    <property type="project" value="UniProtKB-KW"/>
</dbReference>
<evidence type="ECO:0000256" key="1">
    <source>
        <dbReference type="ARBA" id="ARBA00004123"/>
    </source>
</evidence>
<keyword evidence="5" id="KW-0862">Zinc</keyword>
<keyword evidence="6" id="KW-0539">Nucleus</keyword>
<keyword evidence="4 7" id="KW-0863">Zinc-finger</keyword>
<dbReference type="PANTHER" id="PTHR24376:SF216">
    <property type="entry name" value="ZINC FINGER PROTEIN 420-LIKE"/>
    <property type="match status" value="1"/>
</dbReference>
<keyword evidence="2" id="KW-0479">Metal-binding</keyword>
<dbReference type="Proteomes" id="UP001432322">
    <property type="component" value="Unassembled WGS sequence"/>
</dbReference>
<dbReference type="GO" id="GO:0001228">
    <property type="term" value="F:DNA-binding transcription activator activity, RNA polymerase II-specific"/>
    <property type="evidence" value="ECO:0007669"/>
    <property type="project" value="TreeGrafter"/>
</dbReference>
<proteinExistence type="predicted"/>
<dbReference type="PANTHER" id="PTHR24376">
    <property type="entry name" value="ZINC FINGER PROTEIN"/>
    <property type="match status" value="1"/>
</dbReference>
<feature type="compositionally biased region" description="Acidic residues" evidence="8">
    <location>
        <begin position="30"/>
        <end position="56"/>
    </location>
</feature>
<dbReference type="GO" id="GO:0005634">
    <property type="term" value="C:nucleus"/>
    <property type="evidence" value="ECO:0007669"/>
    <property type="project" value="UniProtKB-SubCell"/>
</dbReference>
<feature type="compositionally biased region" description="Polar residues" evidence="8">
    <location>
        <begin position="13"/>
        <end position="23"/>
    </location>
</feature>
<evidence type="ECO:0000313" key="11">
    <source>
        <dbReference type="Proteomes" id="UP001432322"/>
    </source>
</evidence>
<dbReference type="SUPFAM" id="SSF57667">
    <property type="entry name" value="beta-beta-alpha zinc fingers"/>
    <property type="match status" value="1"/>
</dbReference>
<comment type="caution">
    <text evidence="10">The sequence shown here is derived from an EMBL/GenBank/DDBJ whole genome shotgun (WGS) entry which is preliminary data.</text>
</comment>
<feature type="non-terminal residue" evidence="10">
    <location>
        <position position="1"/>
    </location>
</feature>
<accession>A0AAV5V992</accession>
<feature type="domain" description="C2H2-type" evidence="9">
    <location>
        <begin position="69"/>
        <end position="96"/>
    </location>
</feature>
<dbReference type="SMART" id="SM00355">
    <property type="entry name" value="ZnF_C2H2"/>
    <property type="match status" value="2"/>
</dbReference>
<evidence type="ECO:0000256" key="3">
    <source>
        <dbReference type="ARBA" id="ARBA00022737"/>
    </source>
</evidence>
<evidence type="ECO:0000313" key="10">
    <source>
        <dbReference type="EMBL" id="GMT15926.1"/>
    </source>
</evidence>
<reference evidence="10" key="1">
    <citation type="submission" date="2023-10" db="EMBL/GenBank/DDBJ databases">
        <title>Genome assembly of Pristionchus species.</title>
        <authorList>
            <person name="Yoshida K."/>
            <person name="Sommer R.J."/>
        </authorList>
    </citation>
    <scope>NUCLEOTIDE SEQUENCE</scope>
    <source>
        <strain evidence="10">RS5133</strain>
    </source>
</reference>
<evidence type="ECO:0000256" key="4">
    <source>
        <dbReference type="ARBA" id="ARBA00022771"/>
    </source>
</evidence>
<organism evidence="10 11">
    <name type="scientific">Pristionchus fissidentatus</name>
    <dbReference type="NCBI Taxonomy" id="1538716"/>
    <lineage>
        <taxon>Eukaryota</taxon>
        <taxon>Metazoa</taxon>
        <taxon>Ecdysozoa</taxon>
        <taxon>Nematoda</taxon>
        <taxon>Chromadorea</taxon>
        <taxon>Rhabditida</taxon>
        <taxon>Rhabditina</taxon>
        <taxon>Diplogasteromorpha</taxon>
        <taxon>Diplogasteroidea</taxon>
        <taxon>Neodiplogasteridae</taxon>
        <taxon>Pristionchus</taxon>
    </lineage>
</organism>
<dbReference type="PROSITE" id="PS50157">
    <property type="entry name" value="ZINC_FINGER_C2H2_2"/>
    <property type="match status" value="2"/>
</dbReference>